<protein>
    <submittedName>
        <fullName evidence="2">Uncharacterized protein</fullName>
    </submittedName>
</protein>
<evidence type="ECO:0000313" key="2">
    <source>
        <dbReference type="EMBL" id="RMW49408.1"/>
    </source>
</evidence>
<dbReference type="AlphaFoldDB" id="A0ABD7ISF8"/>
<accession>A0ABD7ISF8</accession>
<gene>
    <name evidence="2" type="ORF">D6U18_05950</name>
</gene>
<feature type="transmembrane region" description="Helical" evidence="1">
    <location>
        <begin position="6"/>
        <end position="27"/>
    </location>
</feature>
<dbReference type="SUPFAM" id="SSF56601">
    <property type="entry name" value="beta-lactamase/transpeptidase-like"/>
    <property type="match status" value="1"/>
</dbReference>
<evidence type="ECO:0000313" key="3">
    <source>
        <dbReference type="Proteomes" id="UP000276249"/>
    </source>
</evidence>
<keyword evidence="1" id="KW-0472">Membrane</keyword>
<keyword evidence="1" id="KW-0812">Transmembrane</keyword>
<organism evidence="2 3">
    <name type="scientific">Lactiplantibacillus pentosus</name>
    <name type="common">Lactobacillus pentosus</name>
    <dbReference type="NCBI Taxonomy" id="1589"/>
    <lineage>
        <taxon>Bacteria</taxon>
        <taxon>Bacillati</taxon>
        <taxon>Bacillota</taxon>
        <taxon>Bacilli</taxon>
        <taxon>Lactobacillales</taxon>
        <taxon>Lactobacillaceae</taxon>
        <taxon>Lactiplantibacillus</taxon>
    </lineage>
</organism>
<proteinExistence type="predicted"/>
<sequence>MKQKLLWLRLPAILVLIIAIFSGLIIMQVRGNSVTKSNHSLKLSTSKTANLEEIPTLQTNFTVNNLSGKSAQVFNGIGRNVSNSRFYGAYLGSSDNKLKFSAFYGKSNVHAKSSFKMDTAFLMGNYQELLNNAMLLKLVDQGQLNLTTKLSNYFSKEPLLSHYTVSDLLSDNFTLYISTKNSAKLRTDKYIATPNMKLAEKQTKKNSQHMHAANSVIKAILISMVTKTSYEKAFNILVTDKMNLSNTRLINNTSDIATNDVKGYDYYVSSGYPVQRNLASFDMVLFGTNQLRMPLIDVAISYAKIFDNDYFSKKYNSIFHRSLKKFNLVNSSYKKNMYAFTSTEAGQKVTIQYDADKKNLIVVGENFPNKRLKTGILISQLTKVLN</sequence>
<dbReference type="InterPro" id="IPR012338">
    <property type="entry name" value="Beta-lactam/transpept-like"/>
</dbReference>
<dbReference type="EMBL" id="RDCJ01000061">
    <property type="protein sequence ID" value="RMW49408.1"/>
    <property type="molecule type" value="Genomic_DNA"/>
</dbReference>
<comment type="caution">
    <text evidence="2">The sequence shown here is derived from an EMBL/GenBank/DDBJ whole genome shotgun (WGS) entry which is preliminary data.</text>
</comment>
<name>A0ABD7ISF8_LACPE</name>
<dbReference type="RefSeq" id="WP_122217678.1">
    <property type="nucleotide sequence ID" value="NZ_RDCJ01000061.1"/>
</dbReference>
<keyword evidence="1" id="KW-1133">Transmembrane helix</keyword>
<dbReference type="Gene3D" id="3.40.710.10">
    <property type="entry name" value="DD-peptidase/beta-lactamase superfamily"/>
    <property type="match status" value="1"/>
</dbReference>
<reference evidence="2 3" key="1">
    <citation type="submission" date="2018-10" db="EMBL/GenBank/DDBJ databases">
        <title>Genome sequences of five Lactobacillus pentosus strains isolated from brines of traditionally fermented spanish-style green table olives and differences between them.</title>
        <authorList>
            <person name="Jimenez Diaz R."/>
        </authorList>
    </citation>
    <scope>NUCLEOTIDE SEQUENCE [LARGE SCALE GENOMIC DNA]</scope>
    <source>
        <strain evidence="2 3">IG10</strain>
    </source>
</reference>
<evidence type="ECO:0000256" key="1">
    <source>
        <dbReference type="SAM" id="Phobius"/>
    </source>
</evidence>
<dbReference type="Proteomes" id="UP000276249">
    <property type="component" value="Unassembled WGS sequence"/>
</dbReference>